<gene>
    <name evidence="2" type="ORF">SAMN05444581_1314</name>
</gene>
<evidence type="ECO:0000313" key="3">
    <source>
        <dbReference type="Proteomes" id="UP000198755"/>
    </source>
</evidence>
<evidence type="ECO:0000313" key="2">
    <source>
        <dbReference type="EMBL" id="SFK85784.1"/>
    </source>
</evidence>
<dbReference type="InterPro" id="IPR025959">
    <property type="entry name" value="Winged_HTH_dom"/>
</dbReference>
<accession>A0A1I4CWQ1</accession>
<dbReference type="EMBL" id="FOSN01000031">
    <property type="protein sequence ID" value="SFK85784.1"/>
    <property type="molecule type" value="Genomic_DNA"/>
</dbReference>
<feature type="domain" description="Winged helix-turn helix" evidence="1">
    <location>
        <begin position="99"/>
        <end position="158"/>
    </location>
</feature>
<dbReference type="AlphaFoldDB" id="A0A1I4CWQ1"/>
<keyword evidence="3" id="KW-1185">Reference proteome</keyword>
<organism evidence="2 3">
    <name type="scientific">Methylocapsa palsarum</name>
    <dbReference type="NCBI Taxonomy" id="1612308"/>
    <lineage>
        <taxon>Bacteria</taxon>
        <taxon>Pseudomonadati</taxon>
        <taxon>Pseudomonadota</taxon>
        <taxon>Alphaproteobacteria</taxon>
        <taxon>Hyphomicrobiales</taxon>
        <taxon>Beijerinckiaceae</taxon>
        <taxon>Methylocapsa</taxon>
    </lineage>
</organism>
<evidence type="ECO:0000259" key="1">
    <source>
        <dbReference type="Pfam" id="PF13592"/>
    </source>
</evidence>
<dbReference type="Proteomes" id="UP000198755">
    <property type="component" value="Unassembled WGS sequence"/>
</dbReference>
<proteinExistence type="predicted"/>
<name>A0A1I4CWQ1_9HYPH</name>
<sequence>MAEVNSHLSMQELEEFYVLRRHGVAAVSGDLAACARPHNFSGFCDDGVRRAVDRTIAGAVQCRWARRAARSASKQRRDAADPEPELLAKLRDRLHEPQDGGLWSSGKVAAWMAEELGLVSVAAQRGWGALKAIGWSIQKPRPKNPKSATAEEAAAFKRMARPVCKQFCRERRLIGLRQRIRPRGEPPAKMEIRAFRSS</sequence>
<protein>
    <submittedName>
        <fullName evidence="2">Winged helix-turn helix</fullName>
    </submittedName>
</protein>
<dbReference type="Pfam" id="PF13592">
    <property type="entry name" value="HTH_33"/>
    <property type="match status" value="1"/>
</dbReference>
<reference evidence="2 3" key="1">
    <citation type="submission" date="2016-10" db="EMBL/GenBank/DDBJ databases">
        <authorList>
            <person name="de Groot N.N."/>
        </authorList>
    </citation>
    <scope>NUCLEOTIDE SEQUENCE [LARGE SCALE GENOMIC DNA]</scope>
    <source>
        <strain evidence="2 3">NE2</strain>
    </source>
</reference>